<dbReference type="GO" id="GO:0005737">
    <property type="term" value="C:cytoplasm"/>
    <property type="evidence" value="ECO:0007669"/>
    <property type="project" value="TreeGrafter"/>
</dbReference>
<keyword evidence="12" id="KW-1185">Reference proteome</keyword>
<evidence type="ECO:0000256" key="2">
    <source>
        <dbReference type="ARBA" id="ARBA00004735"/>
    </source>
</evidence>
<dbReference type="PROSITE" id="PS00533">
    <property type="entry name" value="PORPHOBILINOGEN_DEAM"/>
    <property type="match status" value="1"/>
</dbReference>
<keyword evidence="5" id="KW-0808">Transferase</keyword>
<comment type="pathway">
    <text evidence="2">Porphyrin-containing compound metabolism; protoporphyrin-IX biosynthesis; coproporphyrinogen-III from 5-aminolevulinate: step 2/4.</text>
</comment>
<reference evidence="11 12" key="1">
    <citation type="submission" date="2024-05" db="EMBL/GenBank/DDBJ databases">
        <authorList>
            <person name="Wallberg A."/>
        </authorList>
    </citation>
    <scope>NUCLEOTIDE SEQUENCE [LARGE SCALE GENOMIC DNA]</scope>
</reference>
<evidence type="ECO:0000256" key="1">
    <source>
        <dbReference type="ARBA" id="ARBA00001916"/>
    </source>
</evidence>
<dbReference type="InterPro" id="IPR022419">
    <property type="entry name" value="Porphobilin_deaminase_cofac_BS"/>
</dbReference>
<feature type="region of interest" description="Disordered" evidence="8">
    <location>
        <begin position="141"/>
        <end position="160"/>
    </location>
</feature>
<feature type="domain" description="Porphobilinogen deaminase N-terminal" evidence="9">
    <location>
        <begin position="38"/>
        <end position="72"/>
    </location>
</feature>
<evidence type="ECO:0000313" key="12">
    <source>
        <dbReference type="Proteomes" id="UP001497623"/>
    </source>
</evidence>
<dbReference type="Gene3D" id="3.30.160.40">
    <property type="entry name" value="Porphobilinogen deaminase, C-terminal domain"/>
    <property type="match status" value="2"/>
</dbReference>
<feature type="compositionally biased region" description="Acidic residues" evidence="8">
    <location>
        <begin position="141"/>
        <end position="152"/>
    </location>
</feature>
<organism evidence="11 12">
    <name type="scientific">Meganyctiphanes norvegica</name>
    <name type="common">Northern krill</name>
    <name type="synonym">Thysanopoda norvegica</name>
    <dbReference type="NCBI Taxonomy" id="48144"/>
    <lineage>
        <taxon>Eukaryota</taxon>
        <taxon>Metazoa</taxon>
        <taxon>Ecdysozoa</taxon>
        <taxon>Arthropoda</taxon>
        <taxon>Crustacea</taxon>
        <taxon>Multicrustacea</taxon>
        <taxon>Malacostraca</taxon>
        <taxon>Eumalacostraca</taxon>
        <taxon>Eucarida</taxon>
        <taxon>Euphausiacea</taxon>
        <taxon>Euphausiidae</taxon>
        <taxon>Meganyctiphanes</taxon>
    </lineage>
</organism>
<dbReference type="GO" id="GO:0006783">
    <property type="term" value="P:heme biosynthetic process"/>
    <property type="evidence" value="ECO:0007669"/>
    <property type="project" value="TreeGrafter"/>
</dbReference>
<dbReference type="InterPro" id="IPR022417">
    <property type="entry name" value="Porphobilin_deaminase_N"/>
</dbReference>
<dbReference type="Pfam" id="PF01379">
    <property type="entry name" value="Porphobil_deam"/>
    <property type="match status" value="1"/>
</dbReference>
<dbReference type="SUPFAM" id="SSF54782">
    <property type="entry name" value="Porphobilinogen deaminase (hydroxymethylbilane synthase), C-terminal domain"/>
    <property type="match status" value="2"/>
</dbReference>
<evidence type="ECO:0000259" key="10">
    <source>
        <dbReference type="Pfam" id="PF03900"/>
    </source>
</evidence>
<evidence type="ECO:0000256" key="3">
    <source>
        <dbReference type="ARBA" id="ARBA00005638"/>
    </source>
</evidence>
<dbReference type="Pfam" id="PF03900">
    <property type="entry name" value="Porphobil_deamC"/>
    <property type="match status" value="2"/>
</dbReference>
<dbReference type="GO" id="GO:0004418">
    <property type="term" value="F:hydroxymethylbilane synthase activity"/>
    <property type="evidence" value="ECO:0007669"/>
    <property type="project" value="UniProtKB-EC"/>
</dbReference>
<protein>
    <recommendedName>
        <fullName evidence="4">hydroxymethylbilane synthase</fullName>
        <ecNumber evidence="4">2.5.1.61</ecNumber>
    </recommendedName>
    <alternativeName>
        <fullName evidence="7">Hydroxymethylbilane synthase</fullName>
    </alternativeName>
</protein>
<accession>A0AAV2RQV9</accession>
<dbReference type="PANTHER" id="PTHR11557">
    <property type="entry name" value="PORPHOBILINOGEN DEAMINASE"/>
    <property type="match status" value="1"/>
</dbReference>
<sequence length="240" mass="25604">MQLESSICAVAERALMRTLEGGCSAPVAVHSKLTTYVWYTRSRSKLESDICMYAVGQGALAVECREGDTATLELLSCLSHQESSIRAVAERALMRTLEGGCSAPVAVHSKIENGKIVLKGGVWSLDGGQELVNVMSTDDLNELEEESNDTNEDCGPPPNKSAKLAILDPCGLVPPMGQTDQYNKAYHLGVKLAKSLLDMGALPILEEAKLVNGANAPNIPPQKKPVDLKNESNGNSLLAN</sequence>
<name>A0AAV2RQV9_MEGNR</name>
<dbReference type="PANTHER" id="PTHR11557:SF0">
    <property type="entry name" value="PORPHOBILINOGEN DEAMINASE"/>
    <property type="match status" value="1"/>
</dbReference>
<evidence type="ECO:0000256" key="4">
    <source>
        <dbReference type="ARBA" id="ARBA00012655"/>
    </source>
</evidence>
<comment type="similarity">
    <text evidence="3">Belongs to the HMBS family.</text>
</comment>
<proteinExistence type="inferred from homology"/>
<evidence type="ECO:0000313" key="11">
    <source>
        <dbReference type="EMBL" id="CAL4130417.1"/>
    </source>
</evidence>
<gene>
    <name evidence="11" type="ORF">MNOR_LOCUS26524</name>
</gene>
<feature type="non-terminal residue" evidence="11">
    <location>
        <position position="240"/>
    </location>
</feature>
<dbReference type="EMBL" id="CAXKWB010026623">
    <property type="protein sequence ID" value="CAL4130417.1"/>
    <property type="molecule type" value="Genomic_DNA"/>
</dbReference>
<evidence type="ECO:0000256" key="6">
    <source>
        <dbReference type="ARBA" id="ARBA00023244"/>
    </source>
</evidence>
<dbReference type="Proteomes" id="UP001497623">
    <property type="component" value="Unassembled WGS sequence"/>
</dbReference>
<dbReference type="AlphaFoldDB" id="A0AAV2RQV9"/>
<comment type="cofactor">
    <cofactor evidence="1">
        <name>dipyrromethane</name>
        <dbReference type="ChEBI" id="CHEBI:60342"/>
    </cofactor>
</comment>
<dbReference type="InterPro" id="IPR022418">
    <property type="entry name" value="Porphobilinogen_deaminase_C"/>
</dbReference>
<evidence type="ECO:0000256" key="8">
    <source>
        <dbReference type="SAM" id="MobiDB-lite"/>
    </source>
</evidence>
<feature type="region of interest" description="Disordered" evidence="8">
    <location>
        <begin position="214"/>
        <end position="240"/>
    </location>
</feature>
<feature type="domain" description="Porphobilinogen deaminase C-terminal" evidence="10">
    <location>
        <begin position="7"/>
        <end position="34"/>
    </location>
</feature>
<dbReference type="InterPro" id="IPR036803">
    <property type="entry name" value="Porphobilinogen_deaminase_C_sf"/>
</dbReference>
<feature type="domain" description="Porphobilinogen deaminase C-terminal" evidence="10">
    <location>
        <begin position="86"/>
        <end position="142"/>
    </location>
</feature>
<evidence type="ECO:0000259" key="9">
    <source>
        <dbReference type="Pfam" id="PF01379"/>
    </source>
</evidence>
<dbReference type="EC" id="2.5.1.61" evidence="4"/>
<keyword evidence="6" id="KW-0627">Porphyrin biosynthesis</keyword>
<evidence type="ECO:0000256" key="5">
    <source>
        <dbReference type="ARBA" id="ARBA00022679"/>
    </source>
</evidence>
<dbReference type="InterPro" id="IPR000860">
    <property type="entry name" value="HemC"/>
</dbReference>
<evidence type="ECO:0000256" key="7">
    <source>
        <dbReference type="ARBA" id="ARBA00033064"/>
    </source>
</evidence>
<comment type="caution">
    <text evidence="11">The sequence shown here is derived from an EMBL/GenBank/DDBJ whole genome shotgun (WGS) entry which is preliminary data.</text>
</comment>
<feature type="compositionally biased region" description="Polar residues" evidence="8">
    <location>
        <begin position="231"/>
        <end position="240"/>
    </location>
</feature>